<proteinExistence type="predicted"/>
<protein>
    <submittedName>
        <fullName evidence="1">Uncharacterized protein</fullName>
    </submittedName>
</protein>
<name>A0ACC1T8K7_9APHY</name>
<dbReference type="EMBL" id="JANHOG010000325">
    <property type="protein sequence ID" value="KAJ3555510.1"/>
    <property type="molecule type" value="Genomic_DNA"/>
</dbReference>
<sequence>MLLLGWWWIPRNHCTSAATTSSVFGENLFYQLLAVFWSTFKFLAAMAGELSDAPIVLITGCSAGGLGESLALAFHAKGCRVFATSRTLSSMEQLRVAGIDTFELDVTKTESIVAARERVEGATGGKLDILVNNAGQSYPYATSDASMDKVRALFDVNFFGALEMVQAFLPLLLVSSDARIVQIGSLSGIMPTPFGVSYNTSKAALQSLSDTLRVELAPFNIKVVHIVLGNVQTPITKPWHRLPQDSLYLPIKDIYQSRRIENFMDNAHQRAPVARDIVDEALKREPRAWWWGGKNSLIIWFIYSFLPRRCLDWVLSRHFGLTKLSELRSHQRKTL</sequence>
<accession>A0ACC1T8K7</accession>
<keyword evidence="2" id="KW-1185">Reference proteome</keyword>
<gene>
    <name evidence="1" type="ORF">NM688_g2540</name>
</gene>
<evidence type="ECO:0000313" key="2">
    <source>
        <dbReference type="Proteomes" id="UP001148662"/>
    </source>
</evidence>
<comment type="caution">
    <text evidence="1">The sequence shown here is derived from an EMBL/GenBank/DDBJ whole genome shotgun (WGS) entry which is preliminary data.</text>
</comment>
<reference evidence="1" key="1">
    <citation type="submission" date="2022-07" db="EMBL/GenBank/DDBJ databases">
        <title>Genome Sequence of Phlebia brevispora.</title>
        <authorList>
            <person name="Buettner E."/>
        </authorList>
    </citation>
    <scope>NUCLEOTIDE SEQUENCE</scope>
    <source>
        <strain evidence="1">MPL23</strain>
    </source>
</reference>
<organism evidence="1 2">
    <name type="scientific">Phlebia brevispora</name>
    <dbReference type="NCBI Taxonomy" id="194682"/>
    <lineage>
        <taxon>Eukaryota</taxon>
        <taxon>Fungi</taxon>
        <taxon>Dikarya</taxon>
        <taxon>Basidiomycota</taxon>
        <taxon>Agaricomycotina</taxon>
        <taxon>Agaricomycetes</taxon>
        <taxon>Polyporales</taxon>
        <taxon>Meruliaceae</taxon>
        <taxon>Phlebia</taxon>
    </lineage>
</organism>
<dbReference type="Proteomes" id="UP001148662">
    <property type="component" value="Unassembled WGS sequence"/>
</dbReference>
<evidence type="ECO:0000313" key="1">
    <source>
        <dbReference type="EMBL" id="KAJ3555510.1"/>
    </source>
</evidence>